<evidence type="ECO:0000313" key="2">
    <source>
        <dbReference type="Proteomes" id="UP001053296"/>
    </source>
</evidence>
<sequence>MAVHELAVRPETYAHFSARDRYRWLELRVGDTVYGHAAIAERGTVLELHLTLHCWGGTTLRRIREDLKWLKDEARRLGKTSIMGIRANGEEEFDPRLFKFARLCGFTETCIFQTATMPIA</sequence>
<evidence type="ECO:0000313" key="1">
    <source>
        <dbReference type="EMBL" id="BCS88882.1"/>
    </source>
</evidence>
<dbReference type="Proteomes" id="UP001053296">
    <property type="component" value="Chromosome"/>
</dbReference>
<reference evidence="1" key="1">
    <citation type="journal article" date="2022" name="Arch. Microbiol.">
        <title>Pseudodesulfovibrio sediminis sp. nov., a mesophilic and neutrophilic sulfate-reducing bacterium isolated from sediment of a brackish lake.</title>
        <authorList>
            <person name="Takahashi A."/>
            <person name="Kojima H."/>
            <person name="Watanabe M."/>
            <person name="Fukui M."/>
        </authorList>
    </citation>
    <scope>NUCLEOTIDE SEQUENCE</scope>
    <source>
        <strain evidence="1">SF6</strain>
    </source>
</reference>
<accession>A0ABM7P7H1</accession>
<organism evidence="1 2">
    <name type="scientific">Pseudodesulfovibrio sediminis</name>
    <dbReference type="NCBI Taxonomy" id="2810563"/>
    <lineage>
        <taxon>Bacteria</taxon>
        <taxon>Pseudomonadati</taxon>
        <taxon>Thermodesulfobacteriota</taxon>
        <taxon>Desulfovibrionia</taxon>
        <taxon>Desulfovibrionales</taxon>
        <taxon>Desulfovibrionaceae</taxon>
    </lineage>
</organism>
<dbReference type="RefSeq" id="WP_229590878.1">
    <property type="nucleotide sequence ID" value="NZ_AP024485.1"/>
</dbReference>
<dbReference type="EMBL" id="AP024485">
    <property type="protein sequence ID" value="BCS88882.1"/>
    <property type="molecule type" value="Genomic_DNA"/>
</dbReference>
<proteinExistence type="predicted"/>
<gene>
    <name evidence="1" type="ORF">PSDVSF_21240</name>
</gene>
<keyword evidence="2" id="KW-1185">Reference proteome</keyword>
<evidence type="ECO:0008006" key="3">
    <source>
        <dbReference type="Google" id="ProtNLM"/>
    </source>
</evidence>
<protein>
    <recommendedName>
        <fullName evidence="3">N-acetyltransferase domain-containing protein</fullName>
    </recommendedName>
</protein>
<name>A0ABM7P7H1_9BACT</name>